<gene>
    <name evidence="4" type="ORF">BST44_09495</name>
</gene>
<evidence type="ECO:0000313" key="5">
    <source>
        <dbReference type="Proteomes" id="UP000192601"/>
    </source>
</evidence>
<evidence type="ECO:0000256" key="2">
    <source>
        <dbReference type="RuleBase" id="RU003616"/>
    </source>
</evidence>
<protein>
    <recommendedName>
        <fullName evidence="3">SHSP domain-containing protein</fullName>
    </recommendedName>
</protein>
<evidence type="ECO:0000256" key="1">
    <source>
        <dbReference type="PROSITE-ProRule" id="PRU00285"/>
    </source>
</evidence>
<comment type="similarity">
    <text evidence="1 2">Belongs to the small heat shock protein (HSP20) family.</text>
</comment>
<evidence type="ECO:0000259" key="3">
    <source>
        <dbReference type="PROSITE" id="PS01031"/>
    </source>
</evidence>
<feature type="domain" description="SHSP" evidence="3">
    <location>
        <begin position="21"/>
        <end position="131"/>
    </location>
</feature>
<dbReference type="SUPFAM" id="SSF49764">
    <property type="entry name" value="HSP20-like chaperones"/>
    <property type="match status" value="1"/>
</dbReference>
<evidence type="ECO:0000313" key="4">
    <source>
        <dbReference type="EMBL" id="ORB74458.1"/>
    </source>
</evidence>
<dbReference type="InterPro" id="IPR002068">
    <property type="entry name" value="A-crystallin/Hsp20_dom"/>
</dbReference>
<dbReference type="STRING" id="1783.BST44_09495"/>
<dbReference type="InterPro" id="IPR031107">
    <property type="entry name" value="Small_HSP"/>
</dbReference>
<dbReference type="Gene3D" id="2.60.40.790">
    <property type="match status" value="1"/>
</dbReference>
<dbReference type="CDD" id="cd06464">
    <property type="entry name" value="ACD_sHsps-like"/>
    <property type="match status" value="1"/>
</dbReference>
<organism evidence="4 5">
    <name type="scientific">Mycobacterium scrofulaceum</name>
    <dbReference type="NCBI Taxonomy" id="1783"/>
    <lineage>
        <taxon>Bacteria</taxon>
        <taxon>Bacillati</taxon>
        <taxon>Actinomycetota</taxon>
        <taxon>Actinomycetes</taxon>
        <taxon>Mycobacteriales</taxon>
        <taxon>Mycobacteriaceae</taxon>
        <taxon>Mycobacterium</taxon>
    </lineage>
</organism>
<dbReference type="PANTHER" id="PTHR11527">
    <property type="entry name" value="HEAT-SHOCK PROTEIN 20 FAMILY MEMBER"/>
    <property type="match status" value="1"/>
</dbReference>
<dbReference type="InterPro" id="IPR008978">
    <property type="entry name" value="HSP20-like_chaperone"/>
</dbReference>
<accession>A0A1X0KIM3</accession>
<dbReference type="EMBL" id="MVIJ01000011">
    <property type="protein sequence ID" value="ORB74458.1"/>
    <property type="molecule type" value="Genomic_DNA"/>
</dbReference>
<name>A0A1X0KIM3_MYCSC</name>
<keyword evidence="5" id="KW-1185">Reference proteome</keyword>
<proteinExistence type="inferred from homology"/>
<dbReference type="PROSITE" id="PS01031">
    <property type="entry name" value="SHSP"/>
    <property type="match status" value="1"/>
</dbReference>
<dbReference type="Proteomes" id="UP000192601">
    <property type="component" value="Unassembled WGS sequence"/>
</dbReference>
<reference evidence="4 5" key="1">
    <citation type="submission" date="2017-02" db="EMBL/GenBank/DDBJ databases">
        <title>The new phylogeny of genus Mycobacterium.</title>
        <authorList>
            <person name="Tortoli E."/>
            <person name="Trovato A."/>
            <person name="Cirillo D.M."/>
        </authorList>
    </citation>
    <scope>NUCLEOTIDE SEQUENCE [LARGE SCALE GENOMIC DNA]</scope>
    <source>
        <strain evidence="4 5">DSM 43992</strain>
    </source>
</reference>
<dbReference type="AlphaFoldDB" id="A0A1X0KIM3"/>
<dbReference type="RefSeq" id="WP_083176972.1">
    <property type="nucleotide sequence ID" value="NZ_MVIJ01000011.1"/>
</dbReference>
<dbReference type="Pfam" id="PF00011">
    <property type="entry name" value="HSP20"/>
    <property type="match status" value="1"/>
</dbReference>
<dbReference type="OrthoDB" id="5242916at2"/>
<comment type="caution">
    <text evidence="4">The sequence shown here is derived from an EMBL/GenBank/DDBJ whole genome shotgun (WGS) entry which is preliminary data.</text>
</comment>
<sequence>MLMRSDPFRDLDRFAHQVFGTAARPAVMPMDAWRQGEEFVVEFDLPGVDANSLDIDIERNVVTVRAERPGLNPDREMLATERPRGVFSRQLVLGENLDTDKIEASYREGVLRLRIPVAERAKPRKIAVEHGDAQTSIDDNVKRHEVINA</sequence>